<reference evidence="2" key="1">
    <citation type="journal article" date="2019" name="bioRxiv">
        <title>The Genome of the Zebra Mussel, Dreissena polymorpha: A Resource for Invasive Species Research.</title>
        <authorList>
            <person name="McCartney M.A."/>
            <person name="Auch B."/>
            <person name="Kono T."/>
            <person name="Mallez S."/>
            <person name="Zhang Y."/>
            <person name="Obille A."/>
            <person name="Becker A."/>
            <person name="Abrahante J.E."/>
            <person name="Garbe J."/>
            <person name="Badalamenti J.P."/>
            <person name="Herman A."/>
            <person name="Mangelson H."/>
            <person name="Liachko I."/>
            <person name="Sullivan S."/>
            <person name="Sone E.D."/>
            <person name="Koren S."/>
            <person name="Silverstein K.A.T."/>
            <person name="Beckman K.B."/>
            <person name="Gohl D.M."/>
        </authorList>
    </citation>
    <scope>NUCLEOTIDE SEQUENCE</scope>
    <source>
        <strain evidence="2">Duluth1</strain>
        <tissue evidence="2">Whole animal</tissue>
    </source>
</reference>
<reference evidence="2" key="2">
    <citation type="submission" date="2020-11" db="EMBL/GenBank/DDBJ databases">
        <authorList>
            <person name="McCartney M.A."/>
            <person name="Auch B."/>
            <person name="Kono T."/>
            <person name="Mallez S."/>
            <person name="Becker A."/>
            <person name="Gohl D.M."/>
            <person name="Silverstein K.A.T."/>
            <person name="Koren S."/>
            <person name="Bechman K.B."/>
            <person name="Herman A."/>
            <person name="Abrahante J.E."/>
            <person name="Garbe J."/>
        </authorList>
    </citation>
    <scope>NUCLEOTIDE SEQUENCE</scope>
    <source>
        <strain evidence="2">Duluth1</strain>
        <tissue evidence="2">Whole animal</tissue>
    </source>
</reference>
<comment type="caution">
    <text evidence="2">The sequence shown here is derived from an EMBL/GenBank/DDBJ whole genome shotgun (WGS) entry which is preliminary data.</text>
</comment>
<feature type="coiled-coil region" evidence="1">
    <location>
        <begin position="115"/>
        <end position="201"/>
    </location>
</feature>
<evidence type="ECO:0000256" key="1">
    <source>
        <dbReference type="SAM" id="Coils"/>
    </source>
</evidence>
<proteinExistence type="predicted"/>
<sequence>MAVEQHFESIAKLLQNIITGRKESTDYYKRLCEIEHMKLIEIKQKFDENEKRIKSLERKTENMSTGEFVAVKTDSTTSTIHKTRDGEHVQENKPVVANIIQLEDGDDSIKSDVLKSSLSQECDELKRKVSDLEQQIQRSTKSASKHEPDLVKEQQLKADKDELEKKLNRLATINMRLEENLQREKEENITRNRRIDELTNRLSALAAHQLTKDNPQIADLSDQCRPTKLAEGFSQIYDNKWTDVFEIFAKKKIAERDIVDMLTHTINVMKNP</sequence>
<keyword evidence="1" id="KW-0175">Coiled coil</keyword>
<keyword evidence="3" id="KW-1185">Reference proteome</keyword>
<name>A0A9D4J0K0_DREPO</name>
<evidence type="ECO:0000313" key="2">
    <source>
        <dbReference type="EMBL" id="KAH3795231.1"/>
    </source>
</evidence>
<dbReference type="AlphaFoldDB" id="A0A9D4J0K0"/>
<dbReference type="Proteomes" id="UP000828390">
    <property type="component" value="Unassembled WGS sequence"/>
</dbReference>
<dbReference type="EMBL" id="JAIWYP010000007">
    <property type="protein sequence ID" value="KAH3795231.1"/>
    <property type="molecule type" value="Genomic_DNA"/>
</dbReference>
<accession>A0A9D4J0K0</accession>
<evidence type="ECO:0000313" key="3">
    <source>
        <dbReference type="Proteomes" id="UP000828390"/>
    </source>
</evidence>
<gene>
    <name evidence="2" type="ORF">DPMN_148779</name>
</gene>
<protein>
    <submittedName>
        <fullName evidence="2">Uncharacterized protein</fullName>
    </submittedName>
</protein>
<organism evidence="2 3">
    <name type="scientific">Dreissena polymorpha</name>
    <name type="common">Zebra mussel</name>
    <name type="synonym">Mytilus polymorpha</name>
    <dbReference type="NCBI Taxonomy" id="45954"/>
    <lineage>
        <taxon>Eukaryota</taxon>
        <taxon>Metazoa</taxon>
        <taxon>Spiralia</taxon>
        <taxon>Lophotrochozoa</taxon>
        <taxon>Mollusca</taxon>
        <taxon>Bivalvia</taxon>
        <taxon>Autobranchia</taxon>
        <taxon>Heteroconchia</taxon>
        <taxon>Euheterodonta</taxon>
        <taxon>Imparidentia</taxon>
        <taxon>Neoheterodontei</taxon>
        <taxon>Myida</taxon>
        <taxon>Dreissenoidea</taxon>
        <taxon>Dreissenidae</taxon>
        <taxon>Dreissena</taxon>
    </lineage>
</organism>